<evidence type="ECO:0000313" key="2">
    <source>
        <dbReference type="Proteomes" id="UP000317835"/>
    </source>
</evidence>
<evidence type="ECO:0000313" key="1">
    <source>
        <dbReference type="EMBL" id="QDV38346.1"/>
    </source>
</evidence>
<dbReference type="EMBL" id="CP036426">
    <property type="protein sequence ID" value="QDV38346.1"/>
    <property type="molecule type" value="Genomic_DNA"/>
</dbReference>
<accession>A0A518HCG5</accession>
<gene>
    <name evidence="1" type="ORF">ElP_62980</name>
</gene>
<dbReference type="RefSeq" id="WP_145276767.1">
    <property type="nucleotide sequence ID" value="NZ_CP036426.1"/>
</dbReference>
<dbReference type="OrthoDB" id="9956729at2"/>
<dbReference type="Proteomes" id="UP000317835">
    <property type="component" value="Chromosome"/>
</dbReference>
<protein>
    <submittedName>
        <fullName evidence="1">Uncharacterized protein</fullName>
    </submittedName>
</protein>
<name>A0A518HCG5_9BACT</name>
<proteinExistence type="predicted"/>
<organism evidence="1 2">
    <name type="scientific">Tautonia plasticadhaerens</name>
    <dbReference type="NCBI Taxonomy" id="2527974"/>
    <lineage>
        <taxon>Bacteria</taxon>
        <taxon>Pseudomonadati</taxon>
        <taxon>Planctomycetota</taxon>
        <taxon>Planctomycetia</taxon>
        <taxon>Isosphaerales</taxon>
        <taxon>Isosphaeraceae</taxon>
        <taxon>Tautonia</taxon>
    </lineage>
</organism>
<dbReference type="KEGG" id="tpla:ElP_62980"/>
<keyword evidence="2" id="KW-1185">Reference proteome</keyword>
<dbReference type="AlphaFoldDB" id="A0A518HCG5"/>
<reference evidence="1 2" key="1">
    <citation type="submission" date="2019-02" db="EMBL/GenBank/DDBJ databases">
        <title>Deep-cultivation of Planctomycetes and their phenomic and genomic characterization uncovers novel biology.</title>
        <authorList>
            <person name="Wiegand S."/>
            <person name="Jogler M."/>
            <person name="Boedeker C."/>
            <person name="Pinto D."/>
            <person name="Vollmers J."/>
            <person name="Rivas-Marin E."/>
            <person name="Kohn T."/>
            <person name="Peeters S.H."/>
            <person name="Heuer A."/>
            <person name="Rast P."/>
            <person name="Oberbeckmann S."/>
            <person name="Bunk B."/>
            <person name="Jeske O."/>
            <person name="Meyerdierks A."/>
            <person name="Storesund J.E."/>
            <person name="Kallscheuer N."/>
            <person name="Luecker S."/>
            <person name="Lage O.M."/>
            <person name="Pohl T."/>
            <person name="Merkel B.J."/>
            <person name="Hornburger P."/>
            <person name="Mueller R.-W."/>
            <person name="Bruemmer F."/>
            <person name="Labrenz M."/>
            <person name="Spormann A.M."/>
            <person name="Op den Camp H."/>
            <person name="Overmann J."/>
            <person name="Amann R."/>
            <person name="Jetten M.S.M."/>
            <person name="Mascher T."/>
            <person name="Medema M.H."/>
            <person name="Devos D.P."/>
            <person name="Kaster A.-K."/>
            <person name="Ovreas L."/>
            <person name="Rohde M."/>
            <person name="Galperin M.Y."/>
            <person name="Jogler C."/>
        </authorList>
    </citation>
    <scope>NUCLEOTIDE SEQUENCE [LARGE SCALE GENOMIC DNA]</scope>
    <source>
        <strain evidence="1 2">ElP</strain>
    </source>
</reference>
<sequence>MAITSFDGFVGLAAEGAGHGDVLDGEGRAGQSTGDEFGRLVRLVRENERLLAELDRVRGQCRRAWAYLGEPGCNAALAMAQLERARLRRSAVLAHLRANRVEARALLGRPPAGVDQIELN</sequence>